<evidence type="ECO:0000256" key="1">
    <source>
        <dbReference type="SAM" id="MobiDB-lite"/>
    </source>
</evidence>
<evidence type="ECO:0000313" key="2">
    <source>
        <dbReference type="EMBL" id="TNN40763.1"/>
    </source>
</evidence>
<sequence length="66" mass="7651">MALQTERPYQATRGYRQSVIRHHGATDRASVSDNKGLQTERHIRHQGVTDRASVSDKGYRQRWTQT</sequence>
<comment type="caution">
    <text evidence="2">The sequence shown here is derived from an EMBL/GenBank/DDBJ whole genome shotgun (WGS) entry which is preliminary data.</text>
</comment>
<gene>
    <name evidence="2" type="ORF">EYF80_049078</name>
</gene>
<name>A0A4Z2FJ11_9TELE</name>
<protein>
    <submittedName>
        <fullName evidence="2">Uncharacterized protein</fullName>
    </submittedName>
</protein>
<organism evidence="2 3">
    <name type="scientific">Liparis tanakae</name>
    <name type="common">Tanaka's snailfish</name>
    <dbReference type="NCBI Taxonomy" id="230148"/>
    <lineage>
        <taxon>Eukaryota</taxon>
        <taxon>Metazoa</taxon>
        <taxon>Chordata</taxon>
        <taxon>Craniata</taxon>
        <taxon>Vertebrata</taxon>
        <taxon>Euteleostomi</taxon>
        <taxon>Actinopterygii</taxon>
        <taxon>Neopterygii</taxon>
        <taxon>Teleostei</taxon>
        <taxon>Neoteleostei</taxon>
        <taxon>Acanthomorphata</taxon>
        <taxon>Eupercaria</taxon>
        <taxon>Perciformes</taxon>
        <taxon>Cottioidei</taxon>
        <taxon>Cottales</taxon>
        <taxon>Liparidae</taxon>
        <taxon>Liparis</taxon>
    </lineage>
</organism>
<reference evidence="2 3" key="1">
    <citation type="submission" date="2019-03" db="EMBL/GenBank/DDBJ databases">
        <title>First draft genome of Liparis tanakae, snailfish: a comprehensive survey of snailfish specific genes.</title>
        <authorList>
            <person name="Kim W."/>
            <person name="Song I."/>
            <person name="Jeong J.-H."/>
            <person name="Kim D."/>
            <person name="Kim S."/>
            <person name="Ryu S."/>
            <person name="Song J.Y."/>
            <person name="Lee S.K."/>
        </authorList>
    </citation>
    <scope>NUCLEOTIDE SEQUENCE [LARGE SCALE GENOMIC DNA]</scope>
    <source>
        <tissue evidence="2">Muscle</tissue>
    </source>
</reference>
<dbReference type="EMBL" id="SRLO01001162">
    <property type="protein sequence ID" value="TNN40763.1"/>
    <property type="molecule type" value="Genomic_DNA"/>
</dbReference>
<feature type="region of interest" description="Disordered" evidence="1">
    <location>
        <begin position="1"/>
        <end position="66"/>
    </location>
</feature>
<keyword evidence="3" id="KW-1185">Reference proteome</keyword>
<evidence type="ECO:0000313" key="3">
    <source>
        <dbReference type="Proteomes" id="UP000314294"/>
    </source>
</evidence>
<dbReference type="AlphaFoldDB" id="A0A4Z2FJ11"/>
<accession>A0A4Z2FJ11</accession>
<proteinExistence type="predicted"/>
<dbReference type="Proteomes" id="UP000314294">
    <property type="component" value="Unassembled WGS sequence"/>
</dbReference>